<keyword evidence="3" id="KW-1185">Reference proteome</keyword>
<gene>
    <name evidence="2" type="ordered locus">MGMSRv2__3434</name>
</gene>
<dbReference type="eggNOG" id="COG2227">
    <property type="taxonomic scope" value="Bacteria"/>
</dbReference>
<dbReference type="Gene3D" id="3.40.50.150">
    <property type="entry name" value="Vaccinia Virus protein VP39"/>
    <property type="match status" value="1"/>
</dbReference>
<dbReference type="KEGG" id="mgy:MGMSRv2__3434"/>
<name>V6F5C5_MAGGM</name>
<dbReference type="AlphaFoldDB" id="V6F5C5"/>
<accession>V6F5C5</accession>
<dbReference type="STRING" id="1430440.MGMSRv2__3434"/>
<dbReference type="PANTHER" id="PTHR43861">
    <property type="entry name" value="TRANS-ACONITATE 2-METHYLTRANSFERASE-RELATED"/>
    <property type="match status" value="1"/>
</dbReference>
<evidence type="ECO:0000313" key="3">
    <source>
        <dbReference type="Proteomes" id="UP000018922"/>
    </source>
</evidence>
<proteinExistence type="predicted"/>
<dbReference type="Proteomes" id="UP000018922">
    <property type="component" value="Chromosome I"/>
</dbReference>
<dbReference type="HOGENOM" id="CLU_068669_2_1_5"/>
<protein>
    <submittedName>
        <fullName evidence="2">Uncharacterized protein</fullName>
    </submittedName>
</protein>
<evidence type="ECO:0000313" key="2">
    <source>
        <dbReference type="EMBL" id="CDL00649.1"/>
    </source>
</evidence>
<dbReference type="InterPro" id="IPR029063">
    <property type="entry name" value="SAM-dependent_MTases_sf"/>
</dbReference>
<dbReference type="GO" id="GO:0016740">
    <property type="term" value="F:transferase activity"/>
    <property type="evidence" value="ECO:0007669"/>
    <property type="project" value="UniProtKB-KW"/>
</dbReference>
<evidence type="ECO:0000256" key="1">
    <source>
        <dbReference type="ARBA" id="ARBA00022679"/>
    </source>
</evidence>
<dbReference type="CDD" id="cd02440">
    <property type="entry name" value="AdoMet_MTases"/>
    <property type="match status" value="1"/>
</dbReference>
<dbReference type="EMBL" id="HG794546">
    <property type="protein sequence ID" value="CDL00649.1"/>
    <property type="molecule type" value="Genomic_DNA"/>
</dbReference>
<organism evidence="2 3">
    <name type="scientific">Magnetospirillum gryphiswaldense (strain DSM 6361 / JCM 21280 / NBRC 15271 / MSR-1)</name>
    <dbReference type="NCBI Taxonomy" id="431944"/>
    <lineage>
        <taxon>Bacteria</taxon>
        <taxon>Pseudomonadati</taxon>
        <taxon>Pseudomonadota</taxon>
        <taxon>Alphaproteobacteria</taxon>
        <taxon>Rhodospirillales</taxon>
        <taxon>Rhodospirillaceae</taxon>
        <taxon>Magnetospirillum</taxon>
    </lineage>
</organism>
<dbReference type="SUPFAM" id="SSF53335">
    <property type="entry name" value="S-adenosyl-L-methionine-dependent methyltransferases"/>
    <property type="match status" value="1"/>
</dbReference>
<sequence>MREEDIRPEALLNEYLRLSAADAERILAQGGRLQQRPCPGCGEGECLPQGKKNGFRLARCPQCDTLYAIDCLDEAGLTALYGGSPSAEYWASVFMPAVAEARALNIFRPRARAVHDLVCQHAMPPARMIDVGAGNGVFLQEFAAIGSAMECCAVEPGEAASKACRALGFSTFQGFSAQAAQAEGWKGGFNLATSFEVIEHVPDPAQFLREMAALVCPGGLILATGLSGSGFDIVSLGLNAKAVAPPHHVNFLSRHGVSRLLARSGLTELAFVTPGKLDVEIVDKAFQADTNLISDPFLSRLLRHGGAEQKAMFQSFLSQAGLSSHMWILARKER</sequence>
<dbReference type="PANTHER" id="PTHR43861:SF3">
    <property type="entry name" value="PUTATIVE (AFU_ORTHOLOGUE AFUA_2G14390)-RELATED"/>
    <property type="match status" value="1"/>
</dbReference>
<reference evidence="2 3" key="1">
    <citation type="journal article" date="2014" name="Genome Announc.">
        <title>Complete genome sequence of Magnetospirillum gryphiswaldense MSR-1.</title>
        <authorList>
            <person name="Wang X."/>
            <person name="Wang Q."/>
            <person name="Zhang W."/>
            <person name="Wang Y."/>
            <person name="Li L."/>
            <person name="Wen T."/>
            <person name="Zhang T."/>
            <person name="Zhang Y."/>
            <person name="Xu J."/>
            <person name="Hu J."/>
            <person name="Li S."/>
            <person name="Liu L."/>
            <person name="Liu J."/>
            <person name="Jiang W."/>
            <person name="Tian J."/>
            <person name="Li Y."/>
            <person name="Schuler D."/>
            <person name="Wang L."/>
            <person name="Li J."/>
        </authorList>
    </citation>
    <scope>NUCLEOTIDE SEQUENCE [LARGE SCALE GENOMIC DNA]</scope>
    <source>
        <strain evidence="3">DSM 6361 / JCM 21280 / NBRC 15271 / MSR-1</strain>
    </source>
</reference>
<keyword evidence="1" id="KW-0808">Transferase</keyword>
<dbReference type="Pfam" id="PF13489">
    <property type="entry name" value="Methyltransf_23"/>
    <property type="match status" value="1"/>
</dbReference>